<reference evidence="1" key="1">
    <citation type="journal article" date="1997" name="Nucleic Acids Res.">
        <title>tRNAscan-SE: a program for improved detection of transfer RNA genes in genomic sequence.</title>
        <authorList>
            <person name="Lowe T.M."/>
            <person name="Eddy S.R."/>
        </authorList>
    </citation>
    <scope>NUCLEOTIDE SEQUENCE [LARGE SCALE GENOMIC DNA]</scope>
    <source>
        <strain evidence="1">r\B97-61/B2</strain>
    </source>
</reference>
<evidence type="ECO:0000313" key="2">
    <source>
        <dbReference type="RefSeq" id="XP_017971465.1"/>
    </source>
</evidence>
<gene>
    <name evidence="2" type="primary">LOC18607862</name>
</gene>
<organism evidence="1 2">
    <name type="scientific">Theobroma cacao</name>
    <name type="common">Cacao</name>
    <name type="synonym">Cocoa</name>
    <dbReference type="NCBI Taxonomy" id="3641"/>
    <lineage>
        <taxon>Eukaryota</taxon>
        <taxon>Viridiplantae</taxon>
        <taxon>Streptophyta</taxon>
        <taxon>Embryophyta</taxon>
        <taxon>Tracheophyta</taxon>
        <taxon>Spermatophyta</taxon>
        <taxon>Magnoliopsida</taxon>
        <taxon>eudicotyledons</taxon>
        <taxon>Gunneridae</taxon>
        <taxon>Pentapetalae</taxon>
        <taxon>rosids</taxon>
        <taxon>malvids</taxon>
        <taxon>Malvales</taxon>
        <taxon>Malvaceae</taxon>
        <taxon>Byttnerioideae</taxon>
        <taxon>Theobroma</taxon>
    </lineage>
</organism>
<dbReference type="GO" id="GO:0017183">
    <property type="term" value="P:protein histidyl modification to diphthamide"/>
    <property type="evidence" value="ECO:0007669"/>
    <property type="project" value="InterPro"/>
</dbReference>
<sequence>MNVKSPTNCLIPNLAHIKPKHTQFIKFFSSPQPLFSPFNSQKEMNIKGKKNHSNRVLRPSLVPLNNIEFYADILPELKVFHDLSEVFRRIGGGSVPIMRRTIMVTQMMVVMTMMRMMIAAIADDTNGVFSPCEDSKVQKSDGFTFGLAFSKKESFFFDNVQLSPCDSRLALASKMAPLAVFRPKVDEISLLTINGSIPLVAGGFMVAFAGRKYAARSFPVMVADDRNTITSFTLVLEFHKGTLQNLHWKSFGCDSCSGESAVCLNNQDCAIPTPKCGHTGCSLGIQLAFSGTDKNLEPLNSWYEVNKIRQYSLYGLYSDLRDSITNSIPGFIPHQ</sequence>
<evidence type="ECO:0000313" key="1">
    <source>
        <dbReference type="Proteomes" id="UP000694886"/>
    </source>
</evidence>
<dbReference type="PANTHER" id="PTHR21454">
    <property type="entry name" value="DPH3 HOMOLOG-RELATED"/>
    <property type="match status" value="1"/>
</dbReference>
<dbReference type="Gramene" id="Tc02v2_t007510.1">
    <property type="protein sequence ID" value="Tc02v2_p007510.1"/>
    <property type="gene ID" value="Tc02v2_g007510"/>
</dbReference>
<name>A0AB32VZ46_THECC</name>
<dbReference type="RefSeq" id="XP_017971465.1">
    <property type="nucleotide sequence ID" value="XM_018115976.1"/>
</dbReference>
<dbReference type="PANTHER" id="PTHR21454:SF44">
    <property type="entry name" value="EXPP1 PROTEIN"/>
    <property type="match status" value="1"/>
</dbReference>
<accession>A0AB32VZ46</accession>
<dbReference type="Proteomes" id="UP000694886">
    <property type="component" value="Chromosome 2"/>
</dbReference>
<dbReference type="AlphaFoldDB" id="A0AB32VZ46"/>
<proteinExistence type="predicted"/>
<dbReference type="InterPro" id="IPR044248">
    <property type="entry name" value="DPH3/4-like"/>
</dbReference>
<dbReference type="GeneID" id="18607862"/>
<dbReference type="GO" id="GO:0046872">
    <property type="term" value="F:metal ion binding"/>
    <property type="evidence" value="ECO:0007669"/>
    <property type="project" value="InterPro"/>
</dbReference>
<reference evidence="2" key="2">
    <citation type="submission" date="2025-08" db="UniProtKB">
        <authorList>
            <consortium name="RefSeq"/>
        </authorList>
    </citation>
    <scope>IDENTIFICATION</scope>
</reference>
<protein>
    <submittedName>
        <fullName evidence="2">Uncharacterized protein LOC18607862 isoform X1</fullName>
    </submittedName>
</protein>